<dbReference type="CDD" id="cd06467">
    <property type="entry name" value="p23_NUDC_like"/>
    <property type="match status" value="1"/>
</dbReference>
<sequence length="180" mass="20145">MADDLHAGAAVFGEAFRKLSPAEYATLSESDRAVYDVRLAIVEKREQEALPYTWQQTLSEVTVSFPLPEGVTRAKQLSVVLANAPKPVKITTPEGVLFEGILCYRVSLDDTSWFIDDGRLVIEMEKSGSGSQGAWWKAVFQGDPELDISKIQPENSSLADLDPETRKMVEKMMHEQRNQR</sequence>
<dbReference type="OMA" id="YWQIEDK"/>
<dbReference type="InterPro" id="IPR008978">
    <property type="entry name" value="HSP20-like_chaperone"/>
</dbReference>
<evidence type="ECO:0000256" key="1">
    <source>
        <dbReference type="ARBA" id="ARBA00004496"/>
    </source>
</evidence>
<dbReference type="GO" id="GO:0051082">
    <property type="term" value="F:unfolded protein binding"/>
    <property type="evidence" value="ECO:0007669"/>
    <property type="project" value="TreeGrafter"/>
</dbReference>
<dbReference type="PROSITE" id="PS51203">
    <property type="entry name" value="CS"/>
    <property type="match status" value="1"/>
</dbReference>
<comment type="subcellular location">
    <subcellularLocation>
        <location evidence="1">Cytoplasm</location>
    </subcellularLocation>
</comment>
<evidence type="ECO:0000313" key="5">
    <source>
        <dbReference type="Proteomes" id="UP000030693"/>
    </source>
</evidence>
<dbReference type="PANTHER" id="PTHR12356:SF3">
    <property type="entry name" value="NUCLEAR MIGRATION PROTEIN NUDC"/>
    <property type="match status" value="1"/>
</dbReference>
<protein>
    <recommendedName>
        <fullName evidence="3">CS domain-containing protein</fullName>
    </recommendedName>
</protein>
<dbReference type="SUPFAM" id="SSF49764">
    <property type="entry name" value="HSP20-like chaperones"/>
    <property type="match status" value="1"/>
</dbReference>
<dbReference type="RefSeq" id="XP_009492438.1">
    <property type="nucleotide sequence ID" value="XM_009494163.1"/>
</dbReference>
<dbReference type="InterPro" id="IPR007052">
    <property type="entry name" value="CS_dom"/>
</dbReference>
<name>A0A058ZGX3_FONAL</name>
<dbReference type="GeneID" id="20525041"/>
<dbReference type="STRING" id="691883.A0A058ZGX3"/>
<dbReference type="InterPro" id="IPR037898">
    <property type="entry name" value="NudC_fam"/>
</dbReference>
<gene>
    <name evidence="4" type="ORF">H696_00316</name>
</gene>
<evidence type="ECO:0000256" key="2">
    <source>
        <dbReference type="ARBA" id="ARBA00022490"/>
    </source>
</evidence>
<accession>A0A058ZGX3</accession>
<dbReference type="Gene3D" id="2.60.40.790">
    <property type="match status" value="1"/>
</dbReference>
<dbReference type="Pfam" id="PF04969">
    <property type="entry name" value="CS"/>
    <property type="match status" value="1"/>
</dbReference>
<feature type="domain" description="CS" evidence="3">
    <location>
        <begin position="47"/>
        <end position="140"/>
    </location>
</feature>
<organism evidence="4">
    <name type="scientific">Fonticula alba</name>
    <name type="common">Slime mold</name>
    <dbReference type="NCBI Taxonomy" id="691883"/>
    <lineage>
        <taxon>Eukaryota</taxon>
        <taxon>Rotosphaerida</taxon>
        <taxon>Fonticulaceae</taxon>
        <taxon>Fonticula</taxon>
    </lineage>
</organism>
<dbReference type="OrthoDB" id="416217at2759"/>
<dbReference type="eggNOG" id="KOG2265">
    <property type="taxonomic scope" value="Eukaryota"/>
</dbReference>
<proteinExistence type="predicted"/>
<dbReference type="GO" id="GO:0006457">
    <property type="term" value="P:protein folding"/>
    <property type="evidence" value="ECO:0007669"/>
    <property type="project" value="TreeGrafter"/>
</dbReference>
<dbReference type="EMBL" id="KB932201">
    <property type="protein sequence ID" value="KCV72737.1"/>
    <property type="molecule type" value="Genomic_DNA"/>
</dbReference>
<reference evidence="4" key="1">
    <citation type="submission" date="2013-04" db="EMBL/GenBank/DDBJ databases">
        <title>The Genome Sequence of Fonticula alba ATCC 38817.</title>
        <authorList>
            <consortium name="The Broad Institute Genomics Platform"/>
            <person name="Russ C."/>
            <person name="Cuomo C."/>
            <person name="Burger G."/>
            <person name="Gray M.W."/>
            <person name="Holland P.W.H."/>
            <person name="King N."/>
            <person name="Lang F.B.F."/>
            <person name="Roger A.J."/>
            <person name="Ruiz-Trillo I."/>
            <person name="Brown M."/>
            <person name="Walker B."/>
            <person name="Young S."/>
            <person name="Zeng Q."/>
            <person name="Gargeya S."/>
            <person name="Fitzgerald M."/>
            <person name="Haas B."/>
            <person name="Abouelleil A."/>
            <person name="Allen A.W."/>
            <person name="Alvarado L."/>
            <person name="Arachchi H.M."/>
            <person name="Berlin A.M."/>
            <person name="Chapman S.B."/>
            <person name="Gainer-Dewar J."/>
            <person name="Goldberg J."/>
            <person name="Griggs A."/>
            <person name="Gujja S."/>
            <person name="Hansen M."/>
            <person name="Howarth C."/>
            <person name="Imamovic A."/>
            <person name="Ireland A."/>
            <person name="Larimer J."/>
            <person name="McCowan C."/>
            <person name="Murphy C."/>
            <person name="Pearson M."/>
            <person name="Poon T.W."/>
            <person name="Priest M."/>
            <person name="Roberts A."/>
            <person name="Saif S."/>
            <person name="Shea T."/>
            <person name="Sisk P."/>
            <person name="Sykes S."/>
            <person name="Wortman J."/>
            <person name="Nusbaum C."/>
            <person name="Birren B."/>
        </authorList>
    </citation>
    <scope>NUCLEOTIDE SEQUENCE [LARGE SCALE GENOMIC DNA]</scope>
    <source>
        <strain evidence="4">ATCC 38817</strain>
    </source>
</reference>
<dbReference type="GO" id="GO:0005737">
    <property type="term" value="C:cytoplasm"/>
    <property type="evidence" value="ECO:0007669"/>
    <property type="project" value="UniProtKB-SubCell"/>
</dbReference>
<keyword evidence="5" id="KW-1185">Reference proteome</keyword>
<keyword evidence="2" id="KW-0963">Cytoplasm</keyword>
<evidence type="ECO:0000259" key="3">
    <source>
        <dbReference type="PROSITE" id="PS51203"/>
    </source>
</evidence>
<dbReference type="Proteomes" id="UP000030693">
    <property type="component" value="Unassembled WGS sequence"/>
</dbReference>
<dbReference type="PANTHER" id="PTHR12356">
    <property type="entry name" value="NUCLEAR MOVEMENT PROTEIN NUDC"/>
    <property type="match status" value="1"/>
</dbReference>
<evidence type="ECO:0000313" key="4">
    <source>
        <dbReference type="EMBL" id="KCV72737.1"/>
    </source>
</evidence>
<dbReference type="AlphaFoldDB" id="A0A058ZGX3"/>